<name>K4KKT0_SIMAS</name>
<protein>
    <submittedName>
        <fullName evidence="7">LrgA</fullName>
    </submittedName>
</protein>
<dbReference type="Proteomes" id="UP000000466">
    <property type="component" value="Chromosome"/>
</dbReference>
<proteinExistence type="predicted"/>
<feature type="transmembrane region" description="Helical" evidence="6">
    <location>
        <begin position="59"/>
        <end position="79"/>
    </location>
</feature>
<evidence type="ECO:0000313" key="8">
    <source>
        <dbReference type="Proteomes" id="UP000000466"/>
    </source>
</evidence>
<gene>
    <name evidence="7" type="ordered locus">M5M_12970</name>
</gene>
<evidence type="ECO:0000256" key="5">
    <source>
        <dbReference type="ARBA" id="ARBA00023136"/>
    </source>
</evidence>
<dbReference type="EMBL" id="CP003746">
    <property type="protein sequence ID" value="AFU99744.1"/>
    <property type="molecule type" value="Genomic_DNA"/>
</dbReference>
<evidence type="ECO:0000256" key="1">
    <source>
        <dbReference type="ARBA" id="ARBA00004651"/>
    </source>
</evidence>
<evidence type="ECO:0000313" key="7">
    <source>
        <dbReference type="EMBL" id="AFU99744.1"/>
    </source>
</evidence>
<dbReference type="InterPro" id="IPR005538">
    <property type="entry name" value="LrgA/CidA"/>
</dbReference>
<keyword evidence="8" id="KW-1185">Reference proteome</keyword>
<keyword evidence="3 6" id="KW-0812">Transmembrane</keyword>
<dbReference type="Pfam" id="PF03788">
    <property type="entry name" value="LrgA"/>
    <property type="match status" value="1"/>
</dbReference>
<keyword evidence="5 6" id="KW-0472">Membrane</keyword>
<dbReference type="GO" id="GO:0005886">
    <property type="term" value="C:plasma membrane"/>
    <property type="evidence" value="ECO:0007669"/>
    <property type="project" value="UniProtKB-SubCell"/>
</dbReference>
<dbReference type="KEGG" id="saga:M5M_12970"/>
<dbReference type="RefSeq" id="WP_015047908.1">
    <property type="nucleotide sequence ID" value="NC_018868.3"/>
</dbReference>
<reference evidence="7 8" key="1">
    <citation type="journal article" date="2013" name="Genome Announc.">
        <title>Complete genome sequence of Simiduia agarivorans SA1(T), a marine bacterium able to degrade a variety of polysaccharides.</title>
        <authorList>
            <person name="Lin S.Y."/>
            <person name="Shieh W.Y."/>
            <person name="Chen J.S."/>
            <person name="Tang S.L."/>
        </authorList>
    </citation>
    <scope>NUCLEOTIDE SEQUENCE [LARGE SCALE GENOMIC DNA]</scope>
    <source>
        <strain evidence="8">DSM 21679 / JCM 13881 / BCRC 17597 / SA1</strain>
    </source>
</reference>
<evidence type="ECO:0000256" key="4">
    <source>
        <dbReference type="ARBA" id="ARBA00022989"/>
    </source>
</evidence>
<feature type="transmembrane region" description="Helical" evidence="6">
    <location>
        <begin position="85"/>
        <end position="107"/>
    </location>
</feature>
<dbReference type="HOGENOM" id="CLU_113736_4_3_6"/>
<dbReference type="PANTHER" id="PTHR33931:SF2">
    <property type="entry name" value="HOLIN-LIKE PROTEIN CIDA"/>
    <property type="match status" value="1"/>
</dbReference>
<keyword evidence="2" id="KW-1003">Cell membrane</keyword>
<keyword evidence="4 6" id="KW-1133">Transmembrane helix</keyword>
<dbReference type="OrthoDB" id="385012at2"/>
<evidence type="ECO:0000256" key="3">
    <source>
        <dbReference type="ARBA" id="ARBA00022692"/>
    </source>
</evidence>
<comment type="subcellular location">
    <subcellularLocation>
        <location evidence="1">Cell membrane</location>
        <topology evidence="1">Multi-pass membrane protein</topology>
    </subcellularLocation>
</comment>
<organism evidence="7 8">
    <name type="scientific">Simiduia agarivorans (strain DSM 21679 / JCM 13881 / BCRC 17597 / SA1)</name>
    <dbReference type="NCBI Taxonomy" id="1117647"/>
    <lineage>
        <taxon>Bacteria</taxon>
        <taxon>Pseudomonadati</taxon>
        <taxon>Pseudomonadota</taxon>
        <taxon>Gammaproteobacteria</taxon>
        <taxon>Cellvibrionales</taxon>
        <taxon>Cellvibrionaceae</taxon>
        <taxon>Simiduia</taxon>
    </lineage>
</organism>
<dbReference type="AlphaFoldDB" id="K4KKT0"/>
<dbReference type="eggNOG" id="COG1380">
    <property type="taxonomic scope" value="Bacteria"/>
</dbReference>
<evidence type="ECO:0000256" key="2">
    <source>
        <dbReference type="ARBA" id="ARBA00022475"/>
    </source>
</evidence>
<accession>K4KKT0</accession>
<dbReference type="STRING" id="1117647.M5M_12970"/>
<sequence>MLKGLAVLVLYLFAGEALSQALQWRIPGPVTGMLLLFLSLQLLPAKPLADTAEVASKPLIQWLPLFFLPAGAGIFFLPAEVIAQWPAILAAMLVGTAASLWLCSLLLKRLANADEQ</sequence>
<dbReference type="PANTHER" id="PTHR33931">
    <property type="entry name" value="HOLIN-LIKE PROTEIN CIDA-RELATED"/>
    <property type="match status" value="1"/>
</dbReference>
<evidence type="ECO:0000256" key="6">
    <source>
        <dbReference type="SAM" id="Phobius"/>
    </source>
</evidence>